<gene>
    <name evidence="1" type="ORF">HX001_03910</name>
</gene>
<evidence type="ECO:0000313" key="1">
    <source>
        <dbReference type="EMBL" id="MDM1071636.1"/>
    </source>
</evidence>
<evidence type="ECO:0008006" key="3">
    <source>
        <dbReference type="Google" id="ProtNLM"/>
    </source>
</evidence>
<protein>
    <recommendedName>
        <fullName evidence="3">GNAT family N-acetyltransferase</fullName>
    </recommendedName>
</protein>
<dbReference type="AlphaFoldDB" id="A0AAJ1QCQ0"/>
<dbReference type="RefSeq" id="WP_286491951.1">
    <property type="nucleotide sequence ID" value="NZ_JACAGJ010000001.1"/>
</dbReference>
<dbReference type="Proteomes" id="UP001170959">
    <property type="component" value="Unassembled WGS sequence"/>
</dbReference>
<reference evidence="1" key="2">
    <citation type="journal article" date="2022" name="Sci. Total Environ.">
        <title>Prevalence, transmission, and molecular epidemiology of tet(X)-positive bacteria among humans, animals, and environmental niches in China: An epidemiological, and genomic-based study.</title>
        <authorList>
            <person name="Dong N."/>
            <person name="Zeng Y."/>
            <person name="Cai C."/>
            <person name="Sun C."/>
            <person name="Lu J."/>
            <person name="Liu C."/>
            <person name="Zhou H."/>
            <person name="Sun Q."/>
            <person name="Shu L."/>
            <person name="Wang H."/>
            <person name="Wang Y."/>
            <person name="Wang S."/>
            <person name="Wu C."/>
            <person name="Chan E.W."/>
            <person name="Chen G."/>
            <person name="Shen Z."/>
            <person name="Chen S."/>
            <person name="Zhang R."/>
        </authorList>
    </citation>
    <scope>NUCLEOTIDE SEQUENCE</scope>
    <source>
        <strain evidence="1">R655-4</strain>
    </source>
</reference>
<accession>A0AAJ1QCQ0</accession>
<sequence length="86" mass="9994">MKLFNTERLIVRRFKESDGSALFDYFEKPRVNCFIDEKLNSIEEANTELLKRIADVSQFVVCLLDDTLIGNLFAYAEHENNTFNLG</sequence>
<name>A0AAJ1QCQ0_9FLAO</name>
<reference evidence="1" key="1">
    <citation type="submission" date="2020-06" db="EMBL/GenBank/DDBJ databases">
        <authorList>
            <person name="Dong N."/>
        </authorList>
    </citation>
    <scope>NUCLEOTIDE SEQUENCE</scope>
    <source>
        <strain evidence="1">R655-4</strain>
    </source>
</reference>
<organism evidence="1 2">
    <name type="scientific">Empedobacter brevis</name>
    <dbReference type="NCBI Taxonomy" id="247"/>
    <lineage>
        <taxon>Bacteria</taxon>
        <taxon>Pseudomonadati</taxon>
        <taxon>Bacteroidota</taxon>
        <taxon>Flavobacteriia</taxon>
        <taxon>Flavobacteriales</taxon>
        <taxon>Weeksellaceae</taxon>
        <taxon>Empedobacter</taxon>
    </lineage>
</organism>
<dbReference type="Gene3D" id="3.40.630.30">
    <property type="match status" value="1"/>
</dbReference>
<evidence type="ECO:0000313" key="2">
    <source>
        <dbReference type="Proteomes" id="UP001170959"/>
    </source>
</evidence>
<proteinExistence type="predicted"/>
<dbReference type="InterPro" id="IPR016181">
    <property type="entry name" value="Acyl_CoA_acyltransferase"/>
</dbReference>
<dbReference type="SUPFAM" id="SSF55729">
    <property type="entry name" value="Acyl-CoA N-acyltransferases (Nat)"/>
    <property type="match status" value="1"/>
</dbReference>
<comment type="caution">
    <text evidence="1">The sequence shown here is derived from an EMBL/GenBank/DDBJ whole genome shotgun (WGS) entry which is preliminary data.</text>
</comment>
<dbReference type="EMBL" id="JACAGJ010000001">
    <property type="protein sequence ID" value="MDM1071636.1"/>
    <property type="molecule type" value="Genomic_DNA"/>
</dbReference>